<evidence type="ECO:0000313" key="1">
    <source>
        <dbReference type="EMBL" id="MCY9595373.1"/>
    </source>
</evidence>
<dbReference type="Gene3D" id="3.30.460.40">
    <property type="match status" value="1"/>
</dbReference>
<dbReference type="InterPro" id="IPR039498">
    <property type="entry name" value="NTP_transf_5"/>
</dbReference>
<dbReference type="EMBL" id="CP026520">
    <property type="protein sequence ID" value="QAV17150.1"/>
    <property type="molecule type" value="Genomic_DNA"/>
</dbReference>
<reference evidence="1 4" key="2">
    <citation type="submission" date="2022-05" db="EMBL/GenBank/DDBJ databases">
        <title>Genome Sequencing of Bee-Associated Microbes.</title>
        <authorList>
            <person name="Dunlap C."/>
        </authorList>
    </citation>
    <scope>NUCLEOTIDE SEQUENCE [LARGE SCALE GENOMIC DNA]</scope>
    <source>
        <strain evidence="1 4">NRRL B-23120</strain>
    </source>
</reference>
<organism evidence="2 3">
    <name type="scientific">Paenibacillus chitinolyticus</name>
    <dbReference type="NCBI Taxonomy" id="79263"/>
    <lineage>
        <taxon>Bacteria</taxon>
        <taxon>Bacillati</taxon>
        <taxon>Bacillota</taxon>
        <taxon>Bacilli</taxon>
        <taxon>Bacillales</taxon>
        <taxon>Paenibacillaceae</taxon>
        <taxon>Paenibacillus</taxon>
    </lineage>
</organism>
<sequence>MTQPLIRFMNDLYVVHGAFSFTEEEYGQIAEDLDLFSITAQVYHMLKEKGRLGELPLFLQDHLKRKAEATLFQNLLLKTETDRLLRLFEEAGLQVLLMKGIYFSERYYGGFGVRGTTDIDLLIQPENLSAAAAIVETLGFERFDESDASHHVVYTREGAAGRLPITVEIHWGLVEFRTADIDYDLFWSQSLPLQNYVHIRRMNDSDTFYSICLHGSQHRMNSIRYFLDVVHLLQNADVESVKKGVVQRAAREYTVKRMKTVLAAVDYLFPGLPVIVPVRPSIPPFWSYSLIRNVQQGHKGSRNALYILLYHLTQVYDRSAHTGAWFCNFLFPYVHPALLGLDGVRSASRWKHFKSVYAERWKRLTRHVKMKKYV</sequence>
<evidence type="ECO:0000313" key="4">
    <source>
        <dbReference type="Proteomes" id="UP001527202"/>
    </source>
</evidence>
<dbReference type="Proteomes" id="UP000288943">
    <property type="component" value="Chromosome"/>
</dbReference>
<dbReference type="GeneID" id="95374276"/>
<dbReference type="RefSeq" id="WP_053228707.1">
    <property type="nucleotide sequence ID" value="NZ_CP026520.1"/>
</dbReference>
<dbReference type="EMBL" id="JAMDMJ010000008">
    <property type="protein sequence ID" value="MCY9595373.1"/>
    <property type="molecule type" value="Genomic_DNA"/>
</dbReference>
<dbReference type="AlphaFoldDB" id="A0A410WS67"/>
<dbReference type="Proteomes" id="UP001527202">
    <property type="component" value="Unassembled WGS sequence"/>
</dbReference>
<reference evidence="2 3" key="1">
    <citation type="submission" date="2018-01" db="EMBL/GenBank/DDBJ databases">
        <title>The whole genome sequencing and assembly of Paenibacillus chitinolyticus KCCM 41400 strain.</title>
        <authorList>
            <person name="Kim J.-Y."/>
            <person name="Park M.-K."/>
            <person name="Lee Y.-J."/>
            <person name="Yi H."/>
            <person name="Bahn Y.-S."/>
            <person name="Kim J.F."/>
            <person name="Lee D.-W."/>
        </authorList>
    </citation>
    <scope>NUCLEOTIDE SEQUENCE [LARGE SCALE GENOMIC DNA]</scope>
    <source>
        <strain evidence="2 3">KCCM 41400</strain>
    </source>
</reference>
<keyword evidence="4" id="KW-1185">Reference proteome</keyword>
<gene>
    <name evidence="1" type="ORF">M5X16_06300</name>
    <name evidence="2" type="ORF">PC41400_05530</name>
</gene>
<evidence type="ECO:0000313" key="3">
    <source>
        <dbReference type="Proteomes" id="UP000288943"/>
    </source>
</evidence>
<dbReference type="OrthoDB" id="2659434at2"/>
<name>A0A410WS67_9BACL</name>
<protein>
    <submittedName>
        <fullName evidence="1">Nucleotidyltransferase family protein</fullName>
    </submittedName>
</protein>
<accession>A0A410WS67</accession>
<proteinExistence type="predicted"/>
<dbReference type="Pfam" id="PF14907">
    <property type="entry name" value="NTP_transf_5"/>
    <property type="match status" value="1"/>
</dbReference>
<evidence type="ECO:0000313" key="2">
    <source>
        <dbReference type="EMBL" id="QAV17150.1"/>
    </source>
</evidence>
<dbReference type="KEGG" id="pchi:PC41400_05530"/>